<dbReference type="OrthoDB" id="678673at2"/>
<keyword evidence="1" id="KW-0812">Transmembrane</keyword>
<keyword evidence="3" id="KW-1185">Reference proteome</keyword>
<sequence length="83" mass="9078">MKTNNQLKSLSIFQKAILSLVATLSIFLASVKSFAQSVPEKVEVDVNTGGDAVWYGQPWVWVVGVALFIVIIIAITRNNNSRA</sequence>
<gene>
    <name evidence="2" type="ORF">SAMN05661099_3375</name>
</gene>
<organism evidence="2 3">
    <name type="scientific">Daejeonella lutea</name>
    <dbReference type="NCBI Taxonomy" id="572036"/>
    <lineage>
        <taxon>Bacteria</taxon>
        <taxon>Pseudomonadati</taxon>
        <taxon>Bacteroidota</taxon>
        <taxon>Sphingobacteriia</taxon>
        <taxon>Sphingobacteriales</taxon>
        <taxon>Sphingobacteriaceae</taxon>
        <taxon>Daejeonella</taxon>
    </lineage>
</organism>
<name>A0A1T5F0S9_9SPHI</name>
<keyword evidence="1" id="KW-1133">Transmembrane helix</keyword>
<accession>A0A1T5F0S9</accession>
<proteinExistence type="predicted"/>
<dbReference type="Proteomes" id="UP000189981">
    <property type="component" value="Unassembled WGS sequence"/>
</dbReference>
<keyword evidence="1" id="KW-0472">Membrane</keyword>
<dbReference type="EMBL" id="FUYR01000005">
    <property type="protein sequence ID" value="SKB89814.1"/>
    <property type="molecule type" value="Genomic_DNA"/>
</dbReference>
<feature type="transmembrane region" description="Helical" evidence="1">
    <location>
        <begin position="59"/>
        <end position="76"/>
    </location>
</feature>
<evidence type="ECO:0000313" key="3">
    <source>
        <dbReference type="Proteomes" id="UP000189981"/>
    </source>
</evidence>
<evidence type="ECO:0000313" key="2">
    <source>
        <dbReference type="EMBL" id="SKB89814.1"/>
    </source>
</evidence>
<dbReference type="AlphaFoldDB" id="A0A1T5F0S9"/>
<dbReference type="RefSeq" id="WP_079703872.1">
    <property type="nucleotide sequence ID" value="NZ_FUYR01000005.1"/>
</dbReference>
<evidence type="ECO:0000256" key="1">
    <source>
        <dbReference type="SAM" id="Phobius"/>
    </source>
</evidence>
<reference evidence="3" key="1">
    <citation type="submission" date="2017-02" db="EMBL/GenBank/DDBJ databases">
        <authorList>
            <person name="Varghese N."/>
            <person name="Submissions S."/>
        </authorList>
    </citation>
    <scope>NUCLEOTIDE SEQUENCE [LARGE SCALE GENOMIC DNA]</scope>
    <source>
        <strain evidence="3">DSM 22385</strain>
    </source>
</reference>
<protein>
    <submittedName>
        <fullName evidence="2">Uncharacterized protein</fullName>
    </submittedName>
</protein>
<dbReference type="STRING" id="572036.SAMN05661099_3375"/>